<reference evidence="2" key="2">
    <citation type="submission" date="2020-09" db="EMBL/GenBank/DDBJ databases">
        <authorList>
            <person name="Sun Q."/>
            <person name="Zhou Y."/>
        </authorList>
    </citation>
    <scope>NUCLEOTIDE SEQUENCE</scope>
    <source>
        <strain evidence="2">CGMCC 4.7110</strain>
    </source>
</reference>
<protein>
    <submittedName>
        <fullName evidence="2">Uncharacterized protein</fullName>
    </submittedName>
</protein>
<name>A0A917XFU5_9ACTN</name>
<dbReference type="AlphaFoldDB" id="A0A917XFU5"/>
<comment type="caution">
    <text evidence="2">The sequence shown here is derived from an EMBL/GenBank/DDBJ whole genome shotgun (WGS) entry which is preliminary data.</text>
</comment>
<reference evidence="2" key="1">
    <citation type="journal article" date="2014" name="Int. J. Syst. Evol. Microbiol.">
        <title>Complete genome sequence of Corynebacterium casei LMG S-19264T (=DSM 44701T), isolated from a smear-ripened cheese.</title>
        <authorList>
            <consortium name="US DOE Joint Genome Institute (JGI-PGF)"/>
            <person name="Walter F."/>
            <person name="Albersmeier A."/>
            <person name="Kalinowski J."/>
            <person name="Ruckert C."/>
        </authorList>
    </citation>
    <scope>NUCLEOTIDE SEQUENCE</scope>
    <source>
        <strain evidence="2">CGMCC 4.7110</strain>
    </source>
</reference>
<evidence type="ECO:0000256" key="1">
    <source>
        <dbReference type="SAM" id="MobiDB-lite"/>
    </source>
</evidence>
<gene>
    <name evidence="2" type="ORF">GCM10011578_052980</name>
</gene>
<proteinExistence type="predicted"/>
<dbReference type="EMBL" id="BMML01000012">
    <property type="protein sequence ID" value="GGN21670.1"/>
    <property type="molecule type" value="Genomic_DNA"/>
</dbReference>
<sequence>MADSGGPAPPVGRPSAPNPGRRCTTMERNHATALRPRLDKVKVKPVK</sequence>
<evidence type="ECO:0000313" key="2">
    <source>
        <dbReference type="EMBL" id="GGN21670.1"/>
    </source>
</evidence>
<dbReference type="Proteomes" id="UP000653411">
    <property type="component" value="Unassembled WGS sequence"/>
</dbReference>
<keyword evidence="3" id="KW-1185">Reference proteome</keyword>
<feature type="compositionally biased region" description="Basic and acidic residues" evidence="1">
    <location>
        <begin position="24"/>
        <end position="47"/>
    </location>
</feature>
<dbReference type="RefSeq" id="WP_189265317.1">
    <property type="nucleotide sequence ID" value="NZ_BMML01000012.1"/>
</dbReference>
<evidence type="ECO:0000313" key="3">
    <source>
        <dbReference type="Proteomes" id="UP000653411"/>
    </source>
</evidence>
<accession>A0A917XFU5</accession>
<feature type="region of interest" description="Disordered" evidence="1">
    <location>
        <begin position="1"/>
        <end position="47"/>
    </location>
</feature>
<organism evidence="2 3">
    <name type="scientific">Streptomyces fuscichromogenes</name>
    <dbReference type="NCBI Taxonomy" id="1324013"/>
    <lineage>
        <taxon>Bacteria</taxon>
        <taxon>Bacillati</taxon>
        <taxon>Actinomycetota</taxon>
        <taxon>Actinomycetes</taxon>
        <taxon>Kitasatosporales</taxon>
        <taxon>Streptomycetaceae</taxon>
        <taxon>Streptomyces</taxon>
    </lineage>
</organism>